<gene>
    <name evidence="6" type="primary">sbcC</name>
    <name evidence="6" type="ORF">GCM10010954_05430</name>
</gene>
<proteinExistence type="inferred from homology"/>
<dbReference type="Proteomes" id="UP000660110">
    <property type="component" value="Unassembled WGS sequence"/>
</dbReference>
<feature type="coiled-coil region" evidence="4">
    <location>
        <begin position="320"/>
        <end position="429"/>
    </location>
</feature>
<feature type="coiled-coil region" evidence="4">
    <location>
        <begin position="189"/>
        <end position="296"/>
    </location>
</feature>
<feature type="coiled-coil region" evidence="4">
    <location>
        <begin position="603"/>
        <end position="675"/>
    </location>
</feature>
<organism evidence="6 7">
    <name type="scientific">Halobacillus andaensis</name>
    <dbReference type="NCBI Taxonomy" id="1176239"/>
    <lineage>
        <taxon>Bacteria</taxon>
        <taxon>Bacillati</taxon>
        <taxon>Bacillota</taxon>
        <taxon>Bacilli</taxon>
        <taxon>Bacillales</taxon>
        <taxon>Bacillaceae</taxon>
        <taxon>Halobacillus</taxon>
    </lineage>
</organism>
<dbReference type="Pfam" id="PF13558">
    <property type="entry name" value="SbcC_Walker_B"/>
    <property type="match status" value="1"/>
</dbReference>
<dbReference type="SUPFAM" id="SSF52540">
    <property type="entry name" value="P-loop containing nucleoside triphosphate hydrolases"/>
    <property type="match status" value="1"/>
</dbReference>
<evidence type="ECO:0000313" key="7">
    <source>
        <dbReference type="Proteomes" id="UP000660110"/>
    </source>
</evidence>
<sequence>MRALHLTVKAFGPFKEKQTIDFSQLGSETIFLVTGPTGAGKTTIFDAMCFALYGRASGTDRDQDTLKSHFSNEEDTTIVDFTFMLRGKQYRIERMPKQWRKKERGEGYKEEPTKAHLYQQHNGEERLLASKIKEVNEMIEELLRLDYDQFRKMIMIPQGEFRKLISENSKEREEILQKIFRTQFYSELTDHLREQKKSLEKDMEQFEWKIEQEIEKINWISEEQVEIPEDPHQVIQKLEEMLERQELEKKLVKDQLRVLSEQLDKVQDRYYHAKTIDELYKELDRLMIEQKDLHQQQSEMDREAEVLHLGKKAHELKPYERQMHERKQELDKLAASLKENIDVLKDMETRFKRTQEEYEAEKAKESVRDQLKEELQKTKEAQGKLESLLDIQQKVTQIDQKQDQFNKRLTDLSSRKQQLAEEREKKSQLAFKEREITSKVFDLKEKTEREKRNLSSLHRLMKEWNTLQQLRENYQSLKKETDESRERKEELKRKYDEAVEKLKEHRAYHLALEVDSGSPCPVCGSCEHPDLATQPKGVLSNEEMDAIKQTHDRQEQKYLKMHESMTSARAEGESHKQLVDTLYGEVHSLIDGDLSTEVLQQAAQQLEEKLRTNTEGLTHLETELKTIHEAADQLSKIEDQMNELTKQEEDVNNQLRKWAEEKVARQTEIENLKSNYAFPTFDLSEMNEFVKKAEQKLHDSLKNWENIQKDYTQKHEEVQQMRTKKDELERYLVEVEEMYQNKAEEFNQTLDQLNFDTVTAYKEALLTEAEMNILSQKLNEFNQRKAVVHDRLTEIKTKLKEEKRPVLDELKQAYEEHKEKVNHKQKELHDFQVVYRQNENILLSMASLIEEQKEFAERYYDLAEVSNLARGDNALKLSLERYVLASYLDEILVQANIRLDQMTDHRYQLLRSDALAKRGAQSGLELEVIDHHTGQKRSVKTLSGGEGFKASLSLALGMADVVQSHAGGVQLETLFIDEGFGTLDEQSLEQAIGCLRTLQDGNRMLGIISHVPQLKEEIPAKLHIHSGPEGSTVQMAFQ</sequence>
<evidence type="ECO:0000256" key="1">
    <source>
        <dbReference type="ARBA" id="ARBA00006930"/>
    </source>
</evidence>
<reference evidence="6" key="2">
    <citation type="submission" date="2020-09" db="EMBL/GenBank/DDBJ databases">
        <authorList>
            <person name="Sun Q."/>
            <person name="Zhou Y."/>
        </authorList>
    </citation>
    <scope>NUCLEOTIDE SEQUENCE</scope>
    <source>
        <strain evidence="6">CGMCC 1.12153</strain>
    </source>
</reference>
<evidence type="ECO:0000256" key="4">
    <source>
        <dbReference type="SAM" id="Coils"/>
    </source>
</evidence>
<dbReference type="Pfam" id="PF13476">
    <property type="entry name" value="AAA_23"/>
    <property type="match status" value="1"/>
</dbReference>
<evidence type="ECO:0000256" key="2">
    <source>
        <dbReference type="ARBA" id="ARBA00011322"/>
    </source>
</evidence>
<comment type="similarity">
    <text evidence="1">Belongs to the SMC family. SbcC subfamily.</text>
</comment>
<comment type="subunit">
    <text evidence="2">Heterodimer of SbcC and SbcD.</text>
</comment>
<feature type="domain" description="Rad50/SbcC-type AAA" evidence="5">
    <location>
        <begin position="6"/>
        <end position="217"/>
    </location>
</feature>
<name>A0A917AZ53_HALAA</name>
<dbReference type="InterPro" id="IPR038729">
    <property type="entry name" value="Rad50/SbcC_AAA"/>
</dbReference>
<dbReference type="GO" id="GO:0006302">
    <property type="term" value="P:double-strand break repair"/>
    <property type="evidence" value="ECO:0007669"/>
    <property type="project" value="InterPro"/>
</dbReference>
<dbReference type="PANTHER" id="PTHR32114:SF2">
    <property type="entry name" value="ABC TRANSPORTER ABCH.3"/>
    <property type="match status" value="1"/>
</dbReference>
<dbReference type="EMBL" id="BMEL01000001">
    <property type="protein sequence ID" value="GGF09862.1"/>
    <property type="molecule type" value="Genomic_DNA"/>
</dbReference>
<reference evidence="6" key="1">
    <citation type="journal article" date="2014" name="Int. J. Syst. Evol. Microbiol.">
        <title>Complete genome sequence of Corynebacterium casei LMG S-19264T (=DSM 44701T), isolated from a smear-ripened cheese.</title>
        <authorList>
            <consortium name="US DOE Joint Genome Institute (JGI-PGF)"/>
            <person name="Walter F."/>
            <person name="Albersmeier A."/>
            <person name="Kalinowski J."/>
            <person name="Ruckert C."/>
        </authorList>
    </citation>
    <scope>NUCLEOTIDE SEQUENCE</scope>
    <source>
        <strain evidence="6">CGMCC 1.12153</strain>
    </source>
</reference>
<dbReference type="Gene3D" id="3.40.50.300">
    <property type="entry name" value="P-loop containing nucleotide triphosphate hydrolases"/>
    <property type="match status" value="2"/>
</dbReference>
<keyword evidence="7" id="KW-1185">Reference proteome</keyword>
<feature type="coiled-coil region" evidence="4">
    <location>
        <begin position="701"/>
        <end position="745"/>
    </location>
</feature>
<dbReference type="GO" id="GO:0016887">
    <property type="term" value="F:ATP hydrolysis activity"/>
    <property type="evidence" value="ECO:0007669"/>
    <property type="project" value="InterPro"/>
</dbReference>
<evidence type="ECO:0000259" key="5">
    <source>
        <dbReference type="Pfam" id="PF13476"/>
    </source>
</evidence>
<protein>
    <recommendedName>
        <fullName evidence="3">Nuclease SbcCD subunit C</fullName>
    </recommendedName>
</protein>
<evidence type="ECO:0000313" key="6">
    <source>
        <dbReference type="EMBL" id="GGF09862.1"/>
    </source>
</evidence>
<dbReference type="AlphaFoldDB" id="A0A917AZ53"/>
<comment type="caution">
    <text evidence="6">The sequence shown here is derived from an EMBL/GenBank/DDBJ whole genome shotgun (WGS) entry which is preliminary data.</text>
</comment>
<feature type="coiled-coil region" evidence="4">
    <location>
        <begin position="467"/>
        <end position="508"/>
    </location>
</feature>
<dbReference type="PANTHER" id="PTHR32114">
    <property type="entry name" value="ABC TRANSPORTER ABCH.3"/>
    <property type="match status" value="1"/>
</dbReference>
<dbReference type="RefSeq" id="WP_188375920.1">
    <property type="nucleotide sequence ID" value="NZ_BMEL01000001.1"/>
</dbReference>
<keyword evidence="4" id="KW-0175">Coiled coil</keyword>
<dbReference type="InterPro" id="IPR027417">
    <property type="entry name" value="P-loop_NTPase"/>
</dbReference>
<accession>A0A917AZ53</accession>
<evidence type="ECO:0000256" key="3">
    <source>
        <dbReference type="ARBA" id="ARBA00013368"/>
    </source>
</evidence>